<dbReference type="AlphaFoldDB" id="A0A024X247"/>
<reference evidence="1 2" key="1">
    <citation type="submission" date="2013-02" db="EMBL/GenBank/DDBJ databases">
        <title>The Genome Annotation of Plasmodium falciparum CAMP/Malaysia.</title>
        <authorList>
            <consortium name="The Broad Institute Genome Sequencing Platform"/>
            <consortium name="The Broad Institute Genome Sequencing Center for Infectious Disease"/>
            <person name="Neafsey D."/>
            <person name="Hoffman S."/>
            <person name="Volkman S."/>
            <person name="Rosenthal P."/>
            <person name="Walker B."/>
            <person name="Young S.K."/>
            <person name="Zeng Q."/>
            <person name="Gargeya S."/>
            <person name="Fitzgerald M."/>
            <person name="Haas B."/>
            <person name="Abouelleil A."/>
            <person name="Allen A.W."/>
            <person name="Alvarado L."/>
            <person name="Arachchi H.M."/>
            <person name="Berlin A.M."/>
            <person name="Chapman S.B."/>
            <person name="Gainer-Dewar J."/>
            <person name="Goldberg J."/>
            <person name="Griggs A."/>
            <person name="Gujja S."/>
            <person name="Hansen M."/>
            <person name="Howarth C."/>
            <person name="Imamovic A."/>
            <person name="Ireland A."/>
            <person name="Larimer J."/>
            <person name="McCowan C."/>
            <person name="Murphy C."/>
            <person name="Pearson M."/>
            <person name="Poon T.W."/>
            <person name="Priest M."/>
            <person name="Roberts A."/>
            <person name="Saif S."/>
            <person name="Shea T."/>
            <person name="Sisk P."/>
            <person name="Sykes S."/>
            <person name="Wortman J."/>
            <person name="Nusbaum C."/>
            <person name="Birren B."/>
        </authorList>
    </citation>
    <scope>NUCLEOTIDE SEQUENCE [LARGE SCALE GENOMIC DNA]</scope>
    <source>
        <strain evidence="1 2">CAMP/Malaysia</strain>
    </source>
</reference>
<gene>
    <name evidence="1" type="ORF">PFMC_05021</name>
</gene>
<dbReference type="EMBL" id="KI927553">
    <property type="protein sequence ID" value="ETW59140.1"/>
    <property type="molecule type" value="Genomic_DNA"/>
</dbReference>
<protein>
    <submittedName>
        <fullName evidence="1">Uncharacterized protein</fullName>
    </submittedName>
</protein>
<dbReference type="Proteomes" id="UP000030694">
    <property type="component" value="Unassembled WGS sequence"/>
</dbReference>
<evidence type="ECO:0000313" key="2">
    <source>
        <dbReference type="Proteomes" id="UP000030694"/>
    </source>
</evidence>
<proteinExistence type="predicted"/>
<accession>A0A024X247</accession>
<reference evidence="1 2" key="2">
    <citation type="submission" date="2013-02" db="EMBL/GenBank/DDBJ databases">
        <title>The Genome Sequence of Plasmodium falciparum CAMP/Malaysia.</title>
        <authorList>
            <consortium name="The Broad Institute Genome Sequencing Platform"/>
            <consortium name="The Broad Institute Genome Sequencing Center for Infectious Disease"/>
            <person name="Neafsey D."/>
            <person name="Cheeseman I."/>
            <person name="Volkman S."/>
            <person name="Adams J."/>
            <person name="Walker B."/>
            <person name="Young S.K."/>
            <person name="Zeng Q."/>
            <person name="Gargeya S."/>
            <person name="Fitzgerald M."/>
            <person name="Haas B."/>
            <person name="Abouelleil A."/>
            <person name="Alvarado L."/>
            <person name="Arachchi H.M."/>
            <person name="Berlin A.M."/>
            <person name="Chapman S.B."/>
            <person name="Dewar J."/>
            <person name="Goldberg J."/>
            <person name="Griggs A."/>
            <person name="Gujja S."/>
            <person name="Hansen M."/>
            <person name="Howarth C."/>
            <person name="Imamovic A."/>
            <person name="Larimer J."/>
            <person name="McCowan C."/>
            <person name="Murphy C."/>
            <person name="Neiman D."/>
            <person name="Pearson M."/>
            <person name="Priest M."/>
            <person name="Roberts A."/>
            <person name="Saif S."/>
            <person name="Shea T."/>
            <person name="Sisk P."/>
            <person name="Sykes S."/>
            <person name="Wortman J."/>
            <person name="Nusbaum C."/>
            <person name="Birren B."/>
        </authorList>
    </citation>
    <scope>NUCLEOTIDE SEQUENCE [LARGE SCALE GENOMIC DNA]</scope>
    <source>
        <strain evidence="1 2">CAMP/Malaysia</strain>
    </source>
</reference>
<evidence type="ECO:0000313" key="1">
    <source>
        <dbReference type="EMBL" id="ETW59140.1"/>
    </source>
</evidence>
<organism evidence="1 2">
    <name type="scientific">Plasmodium falciparum (isolate Camp / Malaysia)</name>
    <dbReference type="NCBI Taxonomy" id="5835"/>
    <lineage>
        <taxon>Eukaryota</taxon>
        <taxon>Sar</taxon>
        <taxon>Alveolata</taxon>
        <taxon>Apicomplexa</taxon>
        <taxon>Aconoidasida</taxon>
        <taxon>Haemosporida</taxon>
        <taxon>Plasmodiidae</taxon>
        <taxon>Plasmodium</taxon>
        <taxon>Plasmodium (Laverania)</taxon>
    </lineage>
</organism>
<sequence>MDGTMLLNQEIHVDWAFVQEKSKT</sequence>
<name>A0A024X247_PLAFC</name>